<evidence type="ECO:0000256" key="9">
    <source>
        <dbReference type="ARBA" id="ARBA00024867"/>
    </source>
</evidence>
<dbReference type="GO" id="GO:0005737">
    <property type="term" value="C:cytoplasm"/>
    <property type="evidence" value="ECO:0007669"/>
    <property type="project" value="UniProtKB-SubCell"/>
</dbReference>
<dbReference type="SUPFAM" id="SSF46689">
    <property type="entry name" value="Homeodomain-like"/>
    <property type="match status" value="1"/>
</dbReference>
<accession>A0A174BWW7</accession>
<evidence type="ECO:0000256" key="4">
    <source>
        <dbReference type="ARBA" id="ARBA00022553"/>
    </source>
</evidence>
<dbReference type="SUPFAM" id="SSF52172">
    <property type="entry name" value="CheY-like"/>
    <property type="match status" value="1"/>
</dbReference>
<keyword evidence="7" id="KW-0238">DNA-binding</keyword>
<organism evidence="13 14">
    <name type="scientific">Faecalicatena contorta</name>
    <dbReference type="NCBI Taxonomy" id="39482"/>
    <lineage>
        <taxon>Bacteria</taxon>
        <taxon>Bacillati</taxon>
        <taxon>Bacillota</taxon>
        <taxon>Clostridia</taxon>
        <taxon>Lachnospirales</taxon>
        <taxon>Lachnospiraceae</taxon>
        <taxon>Faecalicatena</taxon>
    </lineage>
</organism>
<keyword evidence="6" id="KW-0805">Transcription regulation</keyword>
<sequence>MSYKIIVADDEFYIRKKLLKIIDYEGLRLELAGDFENGQGVLDYLSGHHADIVLLDIRMPKVSGLEAARVIHENHPETKVIILSGFSDFEYAQTTLRYQVFDYLLKPVEADTLNTTLENCIRRIDERRQEQNRLDSLSHYEKNIRLNAVLRGKDTFHSMQSLYREFAGIRYSAFYTFYVDADSAPAAGELISALRAQEIECEYFIESDHIFYIQLFLEDDVPEPLCRYHCKRFFRAFAEPHFYYFGELFAADTDWMPYRKQALNRLDARFFSAAGELSSSAVSQVFEETDSPSDRIVDIDSIRQSLTRLLNAGDTAGFHDYMVTLFGSIGMAKSADYLHMAVMEICSVFSILSSSRKNCRPLPRDYAQSVIAEEYQLEEIQATLSGYGLNYMRSADAVPSDIRLSQGIINYLMEHYQEPSLSVANLAEQFNLTVSYMGSVFKKVNHTSILQFLTTLRMTEAKNLLKTRQYKVAEVAEMVGYTDVFYFSKRFKAFCGHSPKEFMHLSH</sequence>
<dbReference type="Proteomes" id="UP000095544">
    <property type="component" value="Unassembled WGS sequence"/>
</dbReference>
<keyword evidence="3" id="KW-0963">Cytoplasm</keyword>
<evidence type="ECO:0000256" key="5">
    <source>
        <dbReference type="ARBA" id="ARBA00023012"/>
    </source>
</evidence>
<dbReference type="GO" id="GO:0043565">
    <property type="term" value="F:sequence-specific DNA binding"/>
    <property type="evidence" value="ECO:0007669"/>
    <property type="project" value="InterPro"/>
</dbReference>
<dbReference type="Gene3D" id="3.40.50.2300">
    <property type="match status" value="1"/>
</dbReference>
<dbReference type="PROSITE" id="PS00041">
    <property type="entry name" value="HTH_ARAC_FAMILY_1"/>
    <property type="match status" value="1"/>
</dbReference>
<evidence type="ECO:0000256" key="7">
    <source>
        <dbReference type="ARBA" id="ARBA00023125"/>
    </source>
</evidence>
<evidence type="ECO:0000256" key="3">
    <source>
        <dbReference type="ARBA" id="ARBA00022490"/>
    </source>
</evidence>
<dbReference type="STRING" id="39482.ERS852491_01114"/>
<comment type="function">
    <text evidence="9">May play the central regulatory role in sporulation. It may be an element of the effector pathway responsible for the activation of sporulation genes in response to nutritional stress. Spo0A may act in concert with spo0H (a sigma factor) to control the expression of some genes that are critical to the sporulation process.</text>
</comment>
<name>A0A174BWW7_9FIRM</name>
<dbReference type="AlphaFoldDB" id="A0A174BWW7"/>
<dbReference type="Gene3D" id="1.10.10.60">
    <property type="entry name" value="Homeodomain-like"/>
    <property type="match status" value="2"/>
</dbReference>
<evidence type="ECO:0000313" key="14">
    <source>
        <dbReference type="Proteomes" id="UP000095544"/>
    </source>
</evidence>
<evidence type="ECO:0000256" key="8">
    <source>
        <dbReference type="ARBA" id="ARBA00023163"/>
    </source>
</evidence>
<evidence type="ECO:0000256" key="10">
    <source>
        <dbReference type="PROSITE-ProRule" id="PRU00169"/>
    </source>
</evidence>
<evidence type="ECO:0000256" key="1">
    <source>
        <dbReference type="ARBA" id="ARBA00004496"/>
    </source>
</evidence>
<feature type="domain" description="HTH araC/xylS-type" evidence="11">
    <location>
        <begin position="406"/>
        <end position="505"/>
    </location>
</feature>
<feature type="domain" description="Response regulatory" evidence="12">
    <location>
        <begin position="4"/>
        <end position="121"/>
    </location>
</feature>
<dbReference type="PROSITE" id="PS01124">
    <property type="entry name" value="HTH_ARAC_FAMILY_2"/>
    <property type="match status" value="1"/>
</dbReference>
<dbReference type="PANTHER" id="PTHR42713:SF3">
    <property type="entry name" value="TRANSCRIPTIONAL REGULATORY PROTEIN HPTR"/>
    <property type="match status" value="1"/>
</dbReference>
<dbReference type="PROSITE" id="PS50110">
    <property type="entry name" value="RESPONSE_REGULATORY"/>
    <property type="match status" value="1"/>
</dbReference>
<keyword evidence="8" id="KW-0804">Transcription</keyword>
<dbReference type="Pfam" id="PF12833">
    <property type="entry name" value="HTH_18"/>
    <property type="match status" value="1"/>
</dbReference>
<dbReference type="SMART" id="SM00342">
    <property type="entry name" value="HTH_ARAC"/>
    <property type="match status" value="1"/>
</dbReference>
<protein>
    <recommendedName>
        <fullName evidence="2">Stage 0 sporulation protein A homolog</fullName>
    </recommendedName>
</protein>
<evidence type="ECO:0000256" key="6">
    <source>
        <dbReference type="ARBA" id="ARBA00023015"/>
    </source>
</evidence>
<dbReference type="GO" id="GO:0000160">
    <property type="term" value="P:phosphorelay signal transduction system"/>
    <property type="evidence" value="ECO:0007669"/>
    <property type="project" value="UniProtKB-KW"/>
</dbReference>
<evidence type="ECO:0000259" key="11">
    <source>
        <dbReference type="PROSITE" id="PS01124"/>
    </source>
</evidence>
<dbReference type="OrthoDB" id="9794370at2"/>
<dbReference type="InterPro" id="IPR051552">
    <property type="entry name" value="HptR"/>
</dbReference>
<dbReference type="InterPro" id="IPR018060">
    <property type="entry name" value="HTH_AraC"/>
</dbReference>
<dbReference type="EMBL" id="CYZU01000008">
    <property type="protein sequence ID" value="CUO04078.1"/>
    <property type="molecule type" value="Genomic_DNA"/>
</dbReference>
<evidence type="ECO:0000256" key="2">
    <source>
        <dbReference type="ARBA" id="ARBA00018672"/>
    </source>
</evidence>
<dbReference type="RefSeq" id="WP_055151758.1">
    <property type="nucleotide sequence ID" value="NZ_CYZU01000008.1"/>
</dbReference>
<dbReference type="Pfam" id="PF00072">
    <property type="entry name" value="Response_reg"/>
    <property type="match status" value="1"/>
</dbReference>
<dbReference type="CDD" id="cd17536">
    <property type="entry name" value="REC_YesN-like"/>
    <property type="match status" value="1"/>
</dbReference>
<feature type="modified residue" description="4-aspartylphosphate" evidence="10">
    <location>
        <position position="56"/>
    </location>
</feature>
<proteinExistence type="predicted"/>
<dbReference type="InterPro" id="IPR011006">
    <property type="entry name" value="CheY-like_superfamily"/>
</dbReference>
<dbReference type="InterPro" id="IPR001789">
    <property type="entry name" value="Sig_transdc_resp-reg_receiver"/>
</dbReference>
<evidence type="ECO:0000313" key="13">
    <source>
        <dbReference type="EMBL" id="CUO04078.1"/>
    </source>
</evidence>
<keyword evidence="5" id="KW-0902">Two-component regulatory system</keyword>
<dbReference type="GO" id="GO:0003700">
    <property type="term" value="F:DNA-binding transcription factor activity"/>
    <property type="evidence" value="ECO:0007669"/>
    <property type="project" value="InterPro"/>
</dbReference>
<dbReference type="InterPro" id="IPR018062">
    <property type="entry name" value="HTH_AraC-typ_CS"/>
</dbReference>
<dbReference type="PANTHER" id="PTHR42713">
    <property type="entry name" value="HISTIDINE KINASE-RELATED"/>
    <property type="match status" value="1"/>
</dbReference>
<gene>
    <name evidence="13" type="ORF">ERS852491_01114</name>
</gene>
<evidence type="ECO:0000259" key="12">
    <source>
        <dbReference type="PROSITE" id="PS50110"/>
    </source>
</evidence>
<comment type="subcellular location">
    <subcellularLocation>
        <location evidence="1">Cytoplasm</location>
    </subcellularLocation>
</comment>
<keyword evidence="4 10" id="KW-0597">Phosphoprotein</keyword>
<reference evidence="13 14" key="1">
    <citation type="submission" date="2015-09" db="EMBL/GenBank/DDBJ databases">
        <authorList>
            <consortium name="Pathogen Informatics"/>
        </authorList>
    </citation>
    <scope>NUCLEOTIDE SEQUENCE [LARGE SCALE GENOMIC DNA]</scope>
    <source>
        <strain evidence="13 14">2789STDY5834876</strain>
    </source>
</reference>
<dbReference type="SMART" id="SM00448">
    <property type="entry name" value="REC"/>
    <property type="match status" value="1"/>
</dbReference>
<dbReference type="InterPro" id="IPR009057">
    <property type="entry name" value="Homeodomain-like_sf"/>
</dbReference>